<protein>
    <recommendedName>
        <fullName evidence="4">LemA family protein</fullName>
    </recommendedName>
</protein>
<dbReference type="AlphaFoldDB" id="A0A542EGA9"/>
<gene>
    <name evidence="2" type="ORF">FB459_1807</name>
</gene>
<evidence type="ECO:0008006" key="4">
    <source>
        <dbReference type="Google" id="ProtNLM"/>
    </source>
</evidence>
<comment type="caution">
    <text evidence="2">The sequence shown here is derived from an EMBL/GenBank/DDBJ whole genome shotgun (WGS) entry which is preliminary data.</text>
</comment>
<keyword evidence="3" id="KW-1185">Reference proteome</keyword>
<accession>A0A542EGA9</accession>
<evidence type="ECO:0000256" key="1">
    <source>
        <dbReference type="SAM" id="Phobius"/>
    </source>
</evidence>
<dbReference type="Proteomes" id="UP000320806">
    <property type="component" value="Unassembled WGS sequence"/>
</dbReference>
<feature type="transmembrane region" description="Helical" evidence="1">
    <location>
        <begin position="6"/>
        <end position="26"/>
    </location>
</feature>
<name>A0A542EGA9_9MICO</name>
<keyword evidence="1" id="KW-1133">Transmembrane helix</keyword>
<evidence type="ECO:0000313" key="3">
    <source>
        <dbReference type="Proteomes" id="UP000320806"/>
    </source>
</evidence>
<dbReference type="OrthoDB" id="3214694at2"/>
<reference evidence="2 3" key="1">
    <citation type="submission" date="2019-06" db="EMBL/GenBank/DDBJ databases">
        <title>Sequencing the genomes of 1000 actinobacteria strains.</title>
        <authorList>
            <person name="Klenk H.-P."/>
        </authorList>
    </citation>
    <scope>NUCLEOTIDE SEQUENCE [LARGE SCALE GENOMIC DNA]</scope>
    <source>
        <strain evidence="2 3">DSM 19828</strain>
    </source>
</reference>
<keyword evidence="1" id="KW-0812">Transmembrane</keyword>
<organism evidence="2 3">
    <name type="scientific">Yimella lutea</name>
    <dbReference type="NCBI Taxonomy" id="587872"/>
    <lineage>
        <taxon>Bacteria</taxon>
        <taxon>Bacillati</taxon>
        <taxon>Actinomycetota</taxon>
        <taxon>Actinomycetes</taxon>
        <taxon>Micrococcales</taxon>
        <taxon>Dermacoccaceae</taxon>
        <taxon>Yimella</taxon>
    </lineage>
</organism>
<sequence>MRVWFWVMLVVAVLALVAWYLSYTAARLDRLHARLEGSVSALDAQLVRRAEAVMELAHSGVLDPASSMLLAQAATGSLDFADDAEVHGEVRDFGIDRERATAESALSHTLRLTLTPDAVREIETHKGGLALTQRVQQAGQRVVLARAFHDDAVRAVRRVRAQPPVRAFRLAGRTTMPQVVDFDSDPPAIDSF</sequence>
<evidence type="ECO:0000313" key="2">
    <source>
        <dbReference type="EMBL" id="TQJ14350.1"/>
    </source>
</evidence>
<keyword evidence="1" id="KW-0472">Membrane</keyword>
<dbReference type="EMBL" id="VFMO01000001">
    <property type="protein sequence ID" value="TQJ14350.1"/>
    <property type="molecule type" value="Genomic_DNA"/>
</dbReference>
<dbReference type="RefSeq" id="WP_141928182.1">
    <property type="nucleotide sequence ID" value="NZ_BAABCI010000014.1"/>
</dbReference>
<proteinExistence type="predicted"/>